<evidence type="ECO:0000256" key="5">
    <source>
        <dbReference type="ARBA" id="ARBA00022741"/>
    </source>
</evidence>
<dbReference type="STRING" id="112413.SAMN05421854_106316"/>
<dbReference type="Proteomes" id="UP000199137">
    <property type="component" value="Unassembled WGS sequence"/>
</dbReference>
<feature type="transmembrane region" description="Helical" evidence="9">
    <location>
        <begin position="164"/>
        <end position="185"/>
    </location>
</feature>
<dbReference type="AlphaFoldDB" id="A0A1I5SGD4"/>
<dbReference type="InterPro" id="IPR003439">
    <property type="entry name" value="ABC_transporter-like_ATP-bd"/>
</dbReference>
<feature type="transmembrane region" description="Helical" evidence="9">
    <location>
        <begin position="92"/>
        <end position="115"/>
    </location>
</feature>
<proteinExistence type="predicted"/>
<dbReference type="SUPFAM" id="SSF52540">
    <property type="entry name" value="P-loop containing nucleoside triphosphate hydrolases"/>
    <property type="match status" value="1"/>
</dbReference>
<feature type="transmembrane region" description="Helical" evidence="9">
    <location>
        <begin position="69"/>
        <end position="86"/>
    </location>
</feature>
<dbReference type="CDD" id="cd06581">
    <property type="entry name" value="TM_PBP1_LivM_like"/>
    <property type="match status" value="1"/>
</dbReference>
<evidence type="ECO:0000256" key="3">
    <source>
        <dbReference type="ARBA" id="ARBA00022475"/>
    </source>
</evidence>
<feature type="transmembrane region" description="Helical" evidence="9">
    <location>
        <begin position="215"/>
        <end position="234"/>
    </location>
</feature>
<dbReference type="InterPro" id="IPR051120">
    <property type="entry name" value="ABC_AA/LPS_Transport"/>
</dbReference>
<comment type="subcellular location">
    <subcellularLocation>
        <location evidence="1">Cell membrane</location>
        <topology evidence="1">Multi-pass membrane protein</topology>
    </subcellularLocation>
</comment>
<protein>
    <submittedName>
        <fullName evidence="11">Branched-chain amino acid transport system ATP-binding protein/branched-chain amino acid transport system permease protein</fullName>
    </submittedName>
</protein>
<name>A0A1I5SGD4_9PSEU</name>
<evidence type="ECO:0000256" key="2">
    <source>
        <dbReference type="ARBA" id="ARBA00022448"/>
    </source>
</evidence>
<dbReference type="EMBL" id="FOWC01000006">
    <property type="protein sequence ID" value="SFP69803.1"/>
    <property type="molecule type" value="Genomic_DNA"/>
</dbReference>
<feature type="transmembrane region" description="Helical" evidence="9">
    <location>
        <begin position="250"/>
        <end position="278"/>
    </location>
</feature>
<dbReference type="InterPro" id="IPR027417">
    <property type="entry name" value="P-loop_NTPase"/>
</dbReference>
<dbReference type="SMART" id="SM00382">
    <property type="entry name" value="AAA"/>
    <property type="match status" value="1"/>
</dbReference>
<dbReference type="RefSeq" id="WP_093574709.1">
    <property type="nucleotide sequence ID" value="NZ_FOWC01000006.1"/>
</dbReference>
<dbReference type="GO" id="GO:0015192">
    <property type="term" value="F:L-phenylalanine transmembrane transporter activity"/>
    <property type="evidence" value="ECO:0007669"/>
    <property type="project" value="TreeGrafter"/>
</dbReference>
<evidence type="ECO:0000256" key="4">
    <source>
        <dbReference type="ARBA" id="ARBA00022692"/>
    </source>
</evidence>
<evidence type="ECO:0000256" key="9">
    <source>
        <dbReference type="SAM" id="Phobius"/>
    </source>
</evidence>
<keyword evidence="3" id="KW-1003">Cell membrane</keyword>
<gene>
    <name evidence="11" type="ORF">SAMN05421854_106316</name>
</gene>
<dbReference type="GO" id="GO:0015808">
    <property type="term" value="P:L-alanine transport"/>
    <property type="evidence" value="ECO:0007669"/>
    <property type="project" value="TreeGrafter"/>
</dbReference>
<evidence type="ECO:0000259" key="10">
    <source>
        <dbReference type="PROSITE" id="PS50893"/>
    </source>
</evidence>
<dbReference type="PANTHER" id="PTHR45772:SF7">
    <property type="entry name" value="AMINO ACID ABC TRANSPORTER ATP-BINDING PROTEIN"/>
    <property type="match status" value="1"/>
</dbReference>
<evidence type="ECO:0000313" key="11">
    <source>
        <dbReference type="EMBL" id="SFP69803.1"/>
    </source>
</evidence>
<evidence type="ECO:0000256" key="6">
    <source>
        <dbReference type="ARBA" id="ARBA00022840"/>
    </source>
</evidence>
<dbReference type="GO" id="GO:0015188">
    <property type="term" value="F:L-isoleucine transmembrane transporter activity"/>
    <property type="evidence" value="ECO:0007669"/>
    <property type="project" value="TreeGrafter"/>
</dbReference>
<dbReference type="CDD" id="cd03219">
    <property type="entry name" value="ABC_Mj1267_LivG_branched"/>
    <property type="match status" value="1"/>
</dbReference>
<evidence type="ECO:0000313" key="12">
    <source>
        <dbReference type="Proteomes" id="UP000199137"/>
    </source>
</evidence>
<sequence>MSTRKILRSARPSRLIAIAVLAALALAPIGNADNDYLLQRLEFLLAALLVTVGLNVVTGYAGQLSMGPGAIFALGGYTAALLADHFPQRAGLLAMSAGAVAVAAIAGLVIGVPALRMGGFYLGMVTLFIALLVPVICENLAFTGGTVGISLAANPLYEPRLTGLAAYETGIAMVASVVVVSALLLHSRLGRRFLVIATGDELPASLGIAGYRVKLLAFMLSAVPAGLGGAYYAFTQQFMNAQSANADLSIYLLAACVIGGLGTTLGPLIGGVLVMGLYEFLGGFQQYTGIILGTALAVCALVLPDGLAGLGRGRGSARLARWFGGVLPRNRKPAVPGWSGAVVPQVRVPVAAPLAGSAESELVVRDVRRAFGGVTAVDGVDLRLAAGQVHGLIGSNGSGKTTLLNLVCGFARLDAGEIVLDGHRIDAAKPYQITRLGIARTFQTPAIVPDLSVVENVAVAASSSHPCGDLSAVLRLPRARRADAAAAAQARDCLALVGLTGLAGAPAGVQPHGTRRLIEIARALALRPRFVLLDEPAAGLSPRELAVLRGAIEAVTAAGVGVLLIEHNVPFVLDLAAKVTVLHEGRRIASATPDELRRDDTVARSFLGAANV</sequence>
<dbReference type="InterPro" id="IPR003593">
    <property type="entry name" value="AAA+_ATPase"/>
</dbReference>
<evidence type="ECO:0000256" key="8">
    <source>
        <dbReference type="ARBA" id="ARBA00023136"/>
    </source>
</evidence>
<dbReference type="Pfam" id="PF02653">
    <property type="entry name" value="BPD_transp_2"/>
    <property type="match status" value="1"/>
</dbReference>
<keyword evidence="8 9" id="KW-0472">Membrane</keyword>
<dbReference type="PROSITE" id="PS50893">
    <property type="entry name" value="ABC_TRANSPORTER_2"/>
    <property type="match status" value="1"/>
</dbReference>
<dbReference type="GO" id="GO:0005886">
    <property type="term" value="C:plasma membrane"/>
    <property type="evidence" value="ECO:0007669"/>
    <property type="project" value="UniProtKB-SubCell"/>
</dbReference>
<dbReference type="Pfam" id="PF00005">
    <property type="entry name" value="ABC_tran"/>
    <property type="match status" value="1"/>
</dbReference>
<accession>A0A1I5SGD4</accession>
<feature type="transmembrane region" description="Helical" evidence="9">
    <location>
        <begin position="290"/>
        <end position="311"/>
    </location>
</feature>
<dbReference type="GO" id="GO:0016887">
    <property type="term" value="F:ATP hydrolysis activity"/>
    <property type="evidence" value="ECO:0007669"/>
    <property type="project" value="InterPro"/>
</dbReference>
<dbReference type="GO" id="GO:0042941">
    <property type="term" value="P:D-alanine transmembrane transport"/>
    <property type="evidence" value="ECO:0007669"/>
    <property type="project" value="TreeGrafter"/>
</dbReference>
<keyword evidence="7 9" id="KW-1133">Transmembrane helix</keyword>
<dbReference type="Gene3D" id="3.40.50.300">
    <property type="entry name" value="P-loop containing nucleotide triphosphate hydrolases"/>
    <property type="match status" value="1"/>
</dbReference>
<evidence type="ECO:0000256" key="1">
    <source>
        <dbReference type="ARBA" id="ARBA00004651"/>
    </source>
</evidence>
<dbReference type="GO" id="GO:0005304">
    <property type="term" value="F:L-valine transmembrane transporter activity"/>
    <property type="evidence" value="ECO:0007669"/>
    <property type="project" value="TreeGrafter"/>
</dbReference>
<keyword evidence="5" id="KW-0547">Nucleotide-binding</keyword>
<dbReference type="InterPro" id="IPR043428">
    <property type="entry name" value="LivM-like"/>
</dbReference>
<keyword evidence="4 9" id="KW-0812">Transmembrane</keyword>
<dbReference type="InterPro" id="IPR001851">
    <property type="entry name" value="ABC_transp_permease"/>
</dbReference>
<reference evidence="11 12" key="1">
    <citation type="submission" date="2016-10" db="EMBL/GenBank/DDBJ databases">
        <authorList>
            <person name="de Groot N.N."/>
        </authorList>
    </citation>
    <scope>NUCLEOTIDE SEQUENCE [LARGE SCALE GENOMIC DNA]</scope>
    <source>
        <strain evidence="11 12">DSM 44637</strain>
    </source>
</reference>
<feature type="domain" description="ABC transporter" evidence="10">
    <location>
        <begin position="362"/>
        <end position="609"/>
    </location>
</feature>
<dbReference type="GO" id="GO:1903805">
    <property type="term" value="P:L-valine import across plasma membrane"/>
    <property type="evidence" value="ECO:0007669"/>
    <property type="project" value="TreeGrafter"/>
</dbReference>
<dbReference type="PANTHER" id="PTHR45772">
    <property type="entry name" value="CONSERVED COMPONENT OF ABC TRANSPORTER FOR NATURAL AMINO ACIDS-RELATED"/>
    <property type="match status" value="1"/>
</dbReference>
<feature type="transmembrane region" description="Helical" evidence="9">
    <location>
        <begin position="127"/>
        <end position="152"/>
    </location>
</feature>
<keyword evidence="6 11" id="KW-0067">ATP-binding</keyword>
<organism evidence="11 12">
    <name type="scientific">Amycolatopsis rubida</name>
    <dbReference type="NCBI Taxonomy" id="112413"/>
    <lineage>
        <taxon>Bacteria</taxon>
        <taxon>Bacillati</taxon>
        <taxon>Actinomycetota</taxon>
        <taxon>Actinomycetes</taxon>
        <taxon>Pseudonocardiales</taxon>
        <taxon>Pseudonocardiaceae</taxon>
        <taxon>Amycolatopsis</taxon>
    </lineage>
</organism>
<evidence type="ECO:0000256" key="7">
    <source>
        <dbReference type="ARBA" id="ARBA00022989"/>
    </source>
</evidence>
<dbReference type="OrthoDB" id="8724465at2"/>
<dbReference type="GO" id="GO:0005524">
    <property type="term" value="F:ATP binding"/>
    <property type="evidence" value="ECO:0007669"/>
    <property type="project" value="UniProtKB-KW"/>
</dbReference>
<dbReference type="GO" id="GO:1903806">
    <property type="term" value="P:L-isoleucine import across plasma membrane"/>
    <property type="evidence" value="ECO:0007669"/>
    <property type="project" value="TreeGrafter"/>
</dbReference>
<keyword evidence="2" id="KW-0813">Transport</keyword>
<feature type="transmembrane region" description="Helical" evidence="9">
    <location>
        <begin position="42"/>
        <end position="62"/>
    </location>
</feature>